<organism evidence="2 3">
    <name type="scientific">Puccinia coronata f. sp. avenae</name>
    <dbReference type="NCBI Taxonomy" id="200324"/>
    <lineage>
        <taxon>Eukaryota</taxon>
        <taxon>Fungi</taxon>
        <taxon>Dikarya</taxon>
        <taxon>Basidiomycota</taxon>
        <taxon>Pucciniomycotina</taxon>
        <taxon>Pucciniomycetes</taxon>
        <taxon>Pucciniales</taxon>
        <taxon>Pucciniaceae</taxon>
        <taxon>Puccinia</taxon>
    </lineage>
</organism>
<comment type="caution">
    <text evidence="2">The sequence shown here is derived from an EMBL/GenBank/DDBJ whole genome shotgun (WGS) entry which is preliminary data.</text>
</comment>
<proteinExistence type="predicted"/>
<dbReference type="AlphaFoldDB" id="A0A2N5TXS2"/>
<name>A0A2N5TXS2_9BASI</name>
<gene>
    <name evidence="2" type="ORF">PCANC_25466</name>
</gene>
<keyword evidence="3" id="KW-1185">Reference proteome</keyword>
<dbReference type="EMBL" id="PGCJ01000382">
    <property type="protein sequence ID" value="PLW30299.1"/>
    <property type="molecule type" value="Genomic_DNA"/>
</dbReference>
<evidence type="ECO:0008006" key="4">
    <source>
        <dbReference type="Google" id="ProtNLM"/>
    </source>
</evidence>
<evidence type="ECO:0000313" key="2">
    <source>
        <dbReference type="EMBL" id="PLW30299.1"/>
    </source>
</evidence>
<dbReference type="Proteomes" id="UP000235388">
    <property type="component" value="Unassembled WGS sequence"/>
</dbReference>
<reference evidence="2 3" key="1">
    <citation type="submission" date="2017-11" db="EMBL/GenBank/DDBJ databases">
        <title>De novo assembly and phasing of dikaryotic genomes from two isolates of Puccinia coronata f. sp. avenae, the causal agent of oat crown rust.</title>
        <authorList>
            <person name="Miller M.E."/>
            <person name="Zhang Y."/>
            <person name="Omidvar V."/>
            <person name="Sperschneider J."/>
            <person name="Schwessinger B."/>
            <person name="Raley C."/>
            <person name="Palmer J.M."/>
            <person name="Garnica D."/>
            <person name="Upadhyaya N."/>
            <person name="Rathjen J."/>
            <person name="Taylor J.M."/>
            <person name="Park R.F."/>
            <person name="Dodds P.N."/>
            <person name="Hirsch C.D."/>
            <person name="Kianian S.F."/>
            <person name="Figueroa M."/>
        </authorList>
    </citation>
    <scope>NUCLEOTIDE SEQUENCE [LARGE SCALE GENOMIC DNA]</scope>
    <source>
        <strain evidence="2">12NC29</strain>
    </source>
</reference>
<evidence type="ECO:0000313" key="3">
    <source>
        <dbReference type="Proteomes" id="UP000235388"/>
    </source>
</evidence>
<protein>
    <recommendedName>
        <fullName evidence="4">BED-type domain-containing protein</fullName>
    </recommendedName>
</protein>
<feature type="compositionally biased region" description="Basic residues" evidence="1">
    <location>
        <begin position="1"/>
        <end position="13"/>
    </location>
</feature>
<feature type="compositionally biased region" description="Polar residues" evidence="1">
    <location>
        <begin position="49"/>
        <end position="58"/>
    </location>
</feature>
<feature type="region of interest" description="Disordered" evidence="1">
    <location>
        <begin position="1"/>
        <end position="109"/>
    </location>
</feature>
<evidence type="ECO:0000256" key="1">
    <source>
        <dbReference type="SAM" id="MobiDB-lite"/>
    </source>
</evidence>
<feature type="compositionally biased region" description="Basic and acidic residues" evidence="1">
    <location>
        <begin position="86"/>
        <end position="104"/>
    </location>
</feature>
<sequence>MTTTRSRARKRAHSSSNESPQIEEPSSIRPTSASPDSIDSDSDDDLQITGETNSATQTDGRDTATPTTKNPPRPAPKAPSAAAPKTSEDSSAKRARKTTSDIWDHFTAAGEGVKKKAICKYC</sequence>
<accession>A0A2N5TXS2</accession>